<feature type="domain" description="DUF5675" evidence="1">
    <location>
        <begin position="5"/>
        <end position="116"/>
    </location>
</feature>
<gene>
    <name evidence="2" type="ORF">C3K47_10945</name>
</gene>
<dbReference type="InterPro" id="IPR043732">
    <property type="entry name" value="DUF5675"/>
</dbReference>
<accession>A0A2S5A159</accession>
<organism evidence="2 3">
    <name type="scientific">Solitalea longa</name>
    <dbReference type="NCBI Taxonomy" id="2079460"/>
    <lineage>
        <taxon>Bacteria</taxon>
        <taxon>Pseudomonadati</taxon>
        <taxon>Bacteroidota</taxon>
        <taxon>Sphingobacteriia</taxon>
        <taxon>Sphingobacteriales</taxon>
        <taxon>Sphingobacteriaceae</taxon>
        <taxon>Solitalea</taxon>
    </lineage>
</organism>
<dbReference type="OrthoDB" id="707810at2"/>
<keyword evidence="3" id="KW-1185">Reference proteome</keyword>
<dbReference type="RefSeq" id="WP_103789182.1">
    <property type="nucleotide sequence ID" value="NZ_PQVF01000007.1"/>
</dbReference>
<proteinExistence type="predicted"/>
<name>A0A2S5A159_9SPHI</name>
<comment type="caution">
    <text evidence="2">The sequence shown here is derived from an EMBL/GenBank/DDBJ whole genome shotgun (WGS) entry which is preliminary data.</text>
</comment>
<evidence type="ECO:0000259" key="1">
    <source>
        <dbReference type="Pfam" id="PF18925"/>
    </source>
</evidence>
<dbReference type="Proteomes" id="UP000236893">
    <property type="component" value="Unassembled WGS sequence"/>
</dbReference>
<dbReference type="Pfam" id="PF18925">
    <property type="entry name" value="DUF5675"/>
    <property type="match status" value="1"/>
</dbReference>
<sequence>MELQLYRQYFPNGTNGKLFNNNTFMCETIELPWRNNKRSISCIPEGRYRIRPREHPKHGHQLEIVNVPLREAILIHPANFALRELQGCIAPVTKCTAPGIGNYSKLAMKRVELLVKEAVAADEPVFITIRS</sequence>
<dbReference type="AlphaFoldDB" id="A0A2S5A159"/>
<protein>
    <recommendedName>
        <fullName evidence="1">DUF5675 domain-containing protein</fullName>
    </recommendedName>
</protein>
<evidence type="ECO:0000313" key="2">
    <source>
        <dbReference type="EMBL" id="POY36264.1"/>
    </source>
</evidence>
<dbReference type="EMBL" id="PQVF01000007">
    <property type="protein sequence ID" value="POY36264.1"/>
    <property type="molecule type" value="Genomic_DNA"/>
</dbReference>
<reference evidence="2 3" key="1">
    <citation type="submission" date="2018-01" db="EMBL/GenBank/DDBJ databases">
        <authorList>
            <person name="Gaut B.S."/>
            <person name="Morton B.R."/>
            <person name="Clegg M.T."/>
            <person name="Duvall M.R."/>
        </authorList>
    </citation>
    <scope>NUCLEOTIDE SEQUENCE [LARGE SCALE GENOMIC DNA]</scope>
    <source>
        <strain evidence="2 3">HR-AV</strain>
    </source>
</reference>
<evidence type="ECO:0000313" key="3">
    <source>
        <dbReference type="Proteomes" id="UP000236893"/>
    </source>
</evidence>